<feature type="transmembrane region" description="Helical" evidence="1">
    <location>
        <begin position="120"/>
        <end position="145"/>
    </location>
</feature>
<organism evidence="2 3">
    <name type="scientific">Rousettus aegyptiacus</name>
    <name type="common">Egyptian fruit bat</name>
    <name type="synonym">Pteropus aegyptiacus</name>
    <dbReference type="NCBI Taxonomy" id="9407"/>
    <lineage>
        <taxon>Eukaryota</taxon>
        <taxon>Metazoa</taxon>
        <taxon>Chordata</taxon>
        <taxon>Craniata</taxon>
        <taxon>Vertebrata</taxon>
        <taxon>Euteleostomi</taxon>
        <taxon>Mammalia</taxon>
        <taxon>Eutheria</taxon>
        <taxon>Laurasiatheria</taxon>
        <taxon>Chiroptera</taxon>
        <taxon>Yinpterochiroptera</taxon>
        <taxon>Pteropodoidea</taxon>
        <taxon>Pteropodidae</taxon>
        <taxon>Rousettinae</taxon>
        <taxon>Rousettus</taxon>
    </lineage>
</organism>
<dbReference type="Proteomes" id="UP000593571">
    <property type="component" value="Unassembled WGS sequence"/>
</dbReference>
<evidence type="ECO:0000313" key="3">
    <source>
        <dbReference type="Proteomes" id="UP000593571"/>
    </source>
</evidence>
<gene>
    <name evidence="2" type="ORF">HJG63_008197</name>
</gene>
<keyword evidence="1" id="KW-0472">Membrane</keyword>
<proteinExistence type="predicted"/>
<reference evidence="2 3" key="1">
    <citation type="journal article" date="2020" name="Nature">
        <title>Six reference-quality genomes reveal evolution of bat adaptations.</title>
        <authorList>
            <person name="Jebb D."/>
            <person name="Huang Z."/>
            <person name="Pippel M."/>
            <person name="Hughes G.M."/>
            <person name="Lavrichenko K."/>
            <person name="Devanna P."/>
            <person name="Winkler S."/>
            <person name="Jermiin L.S."/>
            <person name="Skirmuntt E.C."/>
            <person name="Katzourakis A."/>
            <person name="Burkitt-Gray L."/>
            <person name="Ray D.A."/>
            <person name="Sullivan K.A.M."/>
            <person name="Roscito J.G."/>
            <person name="Kirilenko B.M."/>
            <person name="Davalos L.M."/>
            <person name="Corthals A.P."/>
            <person name="Power M.L."/>
            <person name="Jones G."/>
            <person name="Ransome R.D."/>
            <person name="Dechmann D.K.N."/>
            <person name="Locatelli A.G."/>
            <person name="Puechmaille S.J."/>
            <person name="Fedrigo O."/>
            <person name="Jarvis E.D."/>
            <person name="Hiller M."/>
            <person name="Vernes S.C."/>
            <person name="Myers E.W."/>
            <person name="Teeling E.C."/>
        </authorList>
    </citation>
    <scope>NUCLEOTIDE SEQUENCE [LARGE SCALE GENOMIC DNA]</scope>
    <source>
        <strain evidence="2">MRouAeg1</strain>
        <tissue evidence="2">Muscle</tissue>
    </source>
</reference>
<accession>A0A7J8E882</accession>
<keyword evidence="3" id="KW-1185">Reference proteome</keyword>
<feature type="transmembrane region" description="Helical" evidence="1">
    <location>
        <begin position="92"/>
        <end position="114"/>
    </location>
</feature>
<dbReference type="EMBL" id="JACASE010000010">
    <property type="protein sequence ID" value="KAF6431717.1"/>
    <property type="molecule type" value="Genomic_DNA"/>
</dbReference>
<protein>
    <submittedName>
        <fullName evidence="2">Uncharacterized protein</fullName>
    </submittedName>
</protein>
<evidence type="ECO:0000313" key="2">
    <source>
        <dbReference type="EMBL" id="KAF6431717.1"/>
    </source>
</evidence>
<keyword evidence="1" id="KW-1133">Transmembrane helix</keyword>
<name>A0A7J8E882_ROUAE</name>
<comment type="caution">
    <text evidence="2">The sequence shown here is derived from an EMBL/GenBank/DDBJ whole genome shotgun (WGS) entry which is preliminary data.</text>
</comment>
<dbReference type="AlphaFoldDB" id="A0A7J8E882"/>
<keyword evidence="1" id="KW-0812">Transmembrane</keyword>
<sequence length="176" mass="19642">MFLCEWASCVERNALFLVAASACRLGLSADFFPPAAFLRRVILVGSVLPETSSCRPQSKGPEGTAGYSKMVADTLWKKKILRWMRNVEIKIWGLYFITISAVWDTFSPLLFFLSSLPLSFLPYFCSSLLPFIITSSSVPSLFFLIRGVVHCAGSVNVTAPVFIFDSDFPSCFLREK</sequence>
<evidence type="ECO:0000256" key="1">
    <source>
        <dbReference type="SAM" id="Phobius"/>
    </source>
</evidence>